<organism evidence="1 2">
    <name type="scientific">Megasphaera stantonii</name>
    <dbReference type="NCBI Taxonomy" id="2144175"/>
    <lineage>
        <taxon>Bacteria</taxon>
        <taxon>Bacillati</taxon>
        <taxon>Bacillota</taxon>
        <taxon>Negativicutes</taxon>
        <taxon>Veillonellales</taxon>
        <taxon>Veillonellaceae</taxon>
        <taxon>Megasphaera</taxon>
    </lineage>
</organism>
<dbReference type="Proteomes" id="UP000254337">
    <property type="component" value="Chromosome"/>
</dbReference>
<dbReference type="InterPro" id="IPR006311">
    <property type="entry name" value="TAT_signal"/>
</dbReference>
<dbReference type="OrthoDB" id="1624022at2"/>
<sequence length="387" mass="42066">MSTPSSEHTVSRRSFLKLAGGAALGAAMFSMPSFSFARELDNPKRTLKPVAFKNIPKNAVAAAQASPLVQKSFDDIVRLANTIENGTLRQAVVRLLNDPTPTFMQEYSSAASRSRLYSALAAQNLIDTSKIDETHILPPFNGAIQEFKTAPGSGYGSHHPYPGGLATHTSCNMHITDYICRTYEEVFYYAVNKDIAIAAQALHDISKPFVFQWKADGSSLTEYPIAGQGAHHALALAEVIYRGFPAEEVVAQACAHGAPTSKKEEADIAGWLKAAAIIAGKDPVAYGLVGKDGQTIPHPHRQEGYIVHLGDHDWVLSSPAAQKTVLLLKKIAYQEYGMSQSDLEGPAFNHFRNYVGAQLSYMYLNMLEAEPNGYKLAAEQVAKVIVK</sequence>
<keyword evidence="2" id="KW-1185">Reference proteome</keyword>
<gene>
    <name evidence="1" type="ORF">DKB62_06570</name>
</gene>
<dbReference type="InterPro" id="IPR019546">
    <property type="entry name" value="TAT_signal_bac_arc"/>
</dbReference>
<evidence type="ECO:0000313" key="2">
    <source>
        <dbReference type="Proteomes" id="UP000254337"/>
    </source>
</evidence>
<dbReference type="KEGG" id="meg:DKB62_06570"/>
<dbReference type="EMBL" id="CP029462">
    <property type="protein sequence ID" value="AXL21247.1"/>
    <property type="molecule type" value="Genomic_DNA"/>
</dbReference>
<dbReference type="NCBIfam" id="TIGR01409">
    <property type="entry name" value="TAT_signal_seq"/>
    <property type="match status" value="1"/>
</dbReference>
<dbReference type="AlphaFoldDB" id="A0A346AZF4"/>
<evidence type="ECO:0000313" key="1">
    <source>
        <dbReference type="EMBL" id="AXL21247.1"/>
    </source>
</evidence>
<dbReference type="RefSeq" id="WP_107196272.1">
    <property type="nucleotide sequence ID" value="NZ_CP029462.1"/>
</dbReference>
<reference evidence="1 2" key="1">
    <citation type="submission" date="2018-05" db="EMBL/GenBank/DDBJ databases">
        <title>Complete genome sequence of Megasphaera sp. AJH120T, isolated from the ceca of a chicken.</title>
        <authorList>
            <person name="Maki J."/>
            <person name="Looft T."/>
        </authorList>
    </citation>
    <scope>NUCLEOTIDE SEQUENCE [LARGE SCALE GENOMIC DNA]</scope>
    <source>
        <strain evidence="1 2">AJH120</strain>
    </source>
</reference>
<name>A0A346AZF4_9FIRM</name>
<protein>
    <submittedName>
        <fullName evidence="1">TAT (Twin-arginine translocation) pathway signal sequence</fullName>
    </submittedName>
</protein>
<accession>A0A346AZF4</accession>
<proteinExistence type="predicted"/>
<dbReference type="PROSITE" id="PS51318">
    <property type="entry name" value="TAT"/>
    <property type="match status" value="1"/>
</dbReference>